<dbReference type="GO" id="GO:0044550">
    <property type="term" value="P:secondary metabolite biosynthetic process"/>
    <property type="evidence" value="ECO:0007669"/>
    <property type="project" value="TreeGrafter"/>
</dbReference>
<sequence>MQVDIDHTLEMNNSHKNMVKTQLEIVEKDHNFADISDYLYRIQQHLFFQSLTKTALIYDEKCIGYAELAHQVNQMMLALDRLQLKKGAVVAIQLGKCPEYIYSVLACALKGLIWLPIDMDSPALRREYLLANSRVDLVIAKQPIENYAYVLIDEILSENTHDFSQFSPENIIPASQMTYSMSRDAAYYLYTSGSTGTPKCVVLNNQATANVLEQSIEKWQMTADDVVMAVTPFHHDMSVFDVFATLSLGATLVIPTAEQSKNALAWTKLVEKNQISIWVSVPAIVDMLCSVANPDQLQSLRLIAQGGDYIKANLIEKLRLNLPNAQLFSLGGPTETTIWSIWHEIDDADQDLIPYGKALKHNQYFILNENLQVCQVGEVGRMYMVGTNLSNGYLLDGKISPKDFVPITISADTTEMAFRMSDLGYVRADGNIIFAGREEGYLKVKGVRISAAEVETALMKYTPIQEIVTVCCTHPQTEIAELVAMFSLANVQEKIDIQDLKSQLKNYLPHSHIPTKWYCVDQLPLTQNAKIDRKLLQKMAQEQLYPQAQNLKNKHIALEHISDTVMDIFREFVEQEFSSNIFYQTEILRLGIRTKQLKQIAEKIAEKYDIRLDFHVLASCKTVEDVVNQVQRQTVN</sequence>
<comment type="caution">
    <text evidence="3">The sequence shown here is derived from an EMBL/GenBank/DDBJ whole genome shotgun (WGS) entry which is preliminary data.</text>
</comment>
<dbReference type="InterPro" id="IPR020845">
    <property type="entry name" value="AMP-binding_CS"/>
</dbReference>
<evidence type="ECO:0000313" key="4">
    <source>
        <dbReference type="Proteomes" id="UP001243195"/>
    </source>
</evidence>
<protein>
    <submittedName>
        <fullName evidence="3">AMP-binding protein</fullName>
    </submittedName>
</protein>
<evidence type="ECO:0000313" key="3">
    <source>
        <dbReference type="EMBL" id="MDQ9072265.1"/>
    </source>
</evidence>
<feature type="domain" description="AMP-binding enzyme C-terminal" evidence="2">
    <location>
        <begin position="453"/>
        <end position="530"/>
    </location>
</feature>
<dbReference type="InterPro" id="IPR025110">
    <property type="entry name" value="AMP-bd_C"/>
</dbReference>
<dbReference type="SUPFAM" id="SSF56801">
    <property type="entry name" value="Acetyl-CoA synthetase-like"/>
    <property type="match status" value="1"/>
</dbReference>
<dbReference type="PANTHER" id="PTHR45527">
    <property type="entry name" value="NONRIBOSOMAL PEPTIDE SYNTHETASE"/>
    <property type="match status" value="1"/>
</dbReference>
<dbReference type="Pfam" id="PF00501">
    <property type="entry name" value="AMP-binding"/>
    <property type="match status" value="1"/>
</dbReference>
<evidence type="ECO:0000259" key="1">
    <source>
        <dbReference type="Pfam" id="PF00501"/>
    </source>
</evidence>
<accession>A0AAW8JKZ4</accession>
<dbReference type="InterPro" id="IPR045851">
    <property type="entry name" value="AMP-bd_C_sf"/>
</dbReference>
<dbReference type="GO" id="GO:0031177">
    <property type="term" value="F:phosphopantetheine binding"/>
    <property type="evidence" value="ECO:0007669"/>
    <property type="project" value="TreeGrafter"/>
</dbReference>
<dbReference type="AlphaFoldDB" id="A0AAW8JKZ4"/>
<dbReference type="Gene3D" id="3.30.300.30">
    <property type="match status" value="1"/>
</dbReference>
<feature type="domain" description="AMP-dependent synthetase/ligase" evidence="1">
    <location>
        <begin position="52"/>
        <end position="394"/>
    </location>
</feature>
<dbReference type="GO" id="GO:0043041">
    <property type="term" value="P:amino acid activation for nonribosomal peptide biosynthetic process"/>
    <property type="evidence" value="ECO:0007669"/>
    <property type="project" value="TreeGrafter"/>
</dbReference>
<dbReference type="Proteomes" id="UP001243195">
    <property type="component" value="Unassembled WGS sequence"/>
</dbReference>
<gene>
    <name evidence="3" type="ORF">RFH51_12430</name>
</gene>
<reference evidence="3" key="1">
    <citation type="submission" date="2023-08" db="EMBL/GenBank/DDBJ databases">
        <title>Emergence of clinically-relevant ST2 carbapenem-resistant Acinetobacter baumannii strains in hospital sewages in Zhejiang, East of China.</title>
        <authorList>
            <person name="Kaichao C."/>
            <person name="Zhang R."/>
        </authorList>
    </citation>
    <scope>NUCLEOTIDE SEQUENCE</scope>
    <source>
        <strain evidence="3">M-SY-60</strain>
    </source>
</reference>
<dbReference type="GO" id="GO:0005737">
    <property type="term" value="C:cytoplasm"/>
    <property type="evidence" value="ECO:0007669"/>
    <property type="project" value="TreeGrafter"/>
</dbReference>
<dbReference type="EMBL" id="JAVIDA010000017">
    <property type="protein sequence ID" value="MDQ9072265.1"/>
    <property type="molecule type" value="Genomic_DNA"/>
</dbReference>
<dbReference type="InterPro" id="IPR042099">
    <property type="entry name" value="ANL_N_sf"/>
</dbReference>
<proteinExistence type="predicted"/>
<dbReference type="Pfam" id="PF13193">
    <property type="entry name" value="AMP-binding_C"/>
    <property type="match status" value="1"/>
</dbReference>
<dbReference type="InterPro" id="IPR000873">
    <property type="entry name" value="AMP-dep_synth/lig_dom"/>
</dbReference>
<dbReference type="Gene3D" id="3.40.50.12780">
    <property type="entry name" value="N-terminal domain of ligase-like"/>
    <property type="match status" value="1"/>
</dbReference>
<dbReference type="PANTHER" id="PTHR45527:SF1">
    <property type="entry name" value="FATTY ACID SYNTHASE"/>
    <property type="match status" value="1"/>
</dbReference>
<organism evidence="3 4">
    <name type="scientific">Acinetobacter gerneri</name>
    <dbReference type="NCBI Taxonomy" id="202952"/>
    <lineage>
        <taxon>Bacteria</taxon>
        <taxon>Pseudomonadati</taxon>
        <taxon>Pseudomonadota</taxon>
        <taxon>Gammaproteobacteria</taxon>
        <taxon>Moraxellales</taxon>
        <taxon>Moraxellaceae</taxon>
        <taxon>Acinetobacter</taxon>
    </lineage>
</organism>
<name>A0AAW8JKZ4_9GAMM</name>
<evidence type="ECO:0000259" key="2">
    <source>
        <dbReference type="Pfam" id="PF13193"/>
    </source>
</evidence>
<dbReference type="PROSITE" id="PS00455">
    <property type="entry name" value="AMP_BINDING"/>
    <property type="match status" value="1"/>
</dbReference>